<keyword evidence="6" id="KW-1185">Reference proteome</keyword>
<comment type="similarity">
    <text evidence="1 3">Belongs to the OSBP family.</text>
</comment>
<evidence type="ECO:0000313" key="6">
    <source>
        <dbReference type="Proteomes" id="UP000485058"/>
    </source>
</evidence>
<dbReference type="Gene3D" id="1.10.287.2720">
    <property type="match status" value="1"/>
</dbReference>
<dbReference type="PANTHER" id="PTHR10972">
    <property type="entry name" value="OXYSTEROL-BINDING PROTEIN-RELATED"/>
    <property type="match status" value="1"/>
</dbReference>
<dbReference type="AlphaFoldDB" id="A0A6A0A7Z9"/>
<dbReference type="PANTHER" id="PTHR10972:SF205">
    <property type="entry name" value="OXYSTEROL-BINDING PROTEIN 1"/>
    <property type="match status" value="1"/>
</dbReference>
<protein>
    <submittedName>
        <fullName evidence="5">Oxysterol-binding protein 9</fullName>
    </submittedName>
</protein>
<dbReference type="InterPro" id="IPR018494">
    <property type="entry name" value="Oxysterol-bd_CS"/>
</dbReference>
<feature type="non-terminal residue" evidence="5">
    <location>
        <position position="312"/>
    </location>
</feature>
<dbReference type="EMBL" id="BLLF01004004">
    <property type="protein sequence ID" value="GFH28715.1"/>
    <property type="molecule type" value="Genomic_DNA"/>
</dbReference>
<dbReference type="Proteomes" id="UP000485058">
    <property type="component" value="Unassembled WGS sequence"/>
</dbReference>
<sequence>MGKKLFTGNFNLINTPFPVVMFEPRSYLEKLADVWVYPHFLLQASQTKDPVHRMKLVMTWFVAGLHHGFEKWKKPFNPILGETWQAELADGSSMFLEQISHHPPITAFNLEGPGGAYKFNGLSQPNVSLLLKHSGIRTVAKGYRYIVFADGCRIDLHYPGIKGVVYASRPRAEVEGSAVFVDAKNQLHGVLRFGGRKSARLPVMRRSDAVHGGIYDMRGLQQQASSPINPPTLAAEDSCSSEGAEGGWPPGATPGPPSGPNHLAPIQGDGESEGEEGFESASESEWEAGELSNVQPNGVEPSPPPPAAGGPL</sequence>
<accession>A0A6A0A7Z9</accession>
<dbReference type="InterPro" id="IPR000648">
    <property type="entry name" value="Oxysterol-bd"/>
</dbReference>
<dbReference type="GO" id="GO:0005829">
    <property type="term" value="C:cytosol"/>
    <property type="evidence" value="ECO:0007669"/>
    <property type="project" value="TreeGrafter"/>
</dbReference>
<reference evidence="5 6" key="1">
    <citation type="submission" date="2020-02" db="EMBL/GenBank/DDBJ databases">
        <title>Draft genome sequence of Haematococcus lacustris strain NIES-144.</title>
        <authorList>
            <person name="Morimoto D."/>
            <person name="Nakagawa S."/>
            <person name="Yoshida T."/>
            <person name="Sawayama S."/>
        </authorList>
    </citation>
    <scope>NUCLEOTIDE SEQUENCE [LARGE SCALE GENOMIC DNA]</scope>
    <source>
        <strain evidence="5 6">NIES-144</strain>
    </source>
</reference>
<evidence type="ECO:0000313" key="5">
    <source>
        <dbReference type="EMBL" id="GFH28715.1"/>
    </source>
</evidence>
<evidence type="ECO:0000256" key="2">
    <source>
        <dbReference type="ARBA" id="ARBA00022553"/>
    </source>
</evidence>
<feature type="non-terminal residue" evidence="5">
    <location>
        <position position="1"/>
    </location>
</feature>
<dbReference type="Gene3D" id="2.40.160.120">
    <property type="match status" value="1"/>
</dbReference>
<dbReference type="Pfam" id="PF01237">
    <property type="entry name" value="Oxysterol_BP"/>
    <property type="match status" value="1"/>
</dbReference>
<evidence type="ECO:0000256" key="3">
    <source>
        <dbReference type="RuleBase" id="RU003844"/>
    </source>
</evidence>
<dbReference type="GO" id="GO:0032934">
    <property type="term" value="F:sterol binding"/>
    <property type="evidence" value="ECO:0007669"/>
    <property type="project" value="TreeGrafter"/>
</dbReference>
<gene>
    <name evidence="5" type="ORF">HaLaN_27253</name>
</gene>
<feature type="region of interest" description="Disordered" evidence="4">
    <location>
        <begin position="223"/>
        <end position="312"/>
    </location>
</feature>
<proteinExistence type="inferred from homology"/>
<dbReference type="SUPFAM" id="SSF144000">
    <property type="entry name" value="Oxysterol-binding protein-like"/>
    <property type="match status" value="1"/>
</dbReference>
<keyword evidence="2" id="KW-0597">Phosphoprotein</keyword>
<comment type="caution">
    <text evidence="5">The sequence shown here is derived from an EMBL/GenBank/DDBJ whole genome shotgun (WGS) entry which is preliminary data.</text>
</comment>
<dbReference type="InterPro" id="IPR037239">
    <property type="entry name" value="OSBP_sf"/>
</dbReference>
<evidence type="ECO:0000256" key="1">
    <source>
        <dbReference type="ARBA" id="ARBA00008842"/>
    </source>
</evidence>
<feature type="compositionally biased region" description="Acidic residues" evidence="4">
    <location>
        <begin position="270"/>
        <end position="288"/>
    </location>
</feature>
<name>A0A6A0A7Z9_HAELA</name>
<feature type="compositionally biased region" description="Pro residues" evidence="4">
    <location>
        <begin position="301"/>
        <end position="312"/>
    </location>
</feature>
<dbReference type="PROSITE" id="PS01013">
    <property type="entry name" value="OSBP"/>
    <property type="match status" value="1"/>
</dbReference>
<organism evidence="5 6">
    <name type="scientific">Haematococcus lacustris</name>
    <name type="common">Green alga</name>
    <name type="synonym">Haematococcus pluvialis</name>
    <dbReference type="NCBI Taxonomy" id="44745"/>
    <lineage>
        <taxon>Eukaryota</taxon>
        <taxon>Viridiplantae</taxon>
        <taxon>Chlorophyta</taxon>
        <taxon>core chlorophytes</taxon>
        <taxon>Chlorophyceae</taxon>
        <taxon>CS clade</taxon>
        <taxon>Chlamydomonadales</taxon>
        <taxon>Haematococcaceae</taxon>
        <taxon>Haematococcus</taxon>
    </lineage>
</organism>
<evidence type="ECO:0000256" key="4">
    <source>
        <dbReference type="SAM" id="MobiDB-lite"/>
    </source>
</evidence>
<dbReference type="GO" id="GO:0016020">
    <property type="term" value="C:membrane"/>
    <property type="evidence" value="ECO:0007669"/>
    <property type="project" value="TreeGrafter"/>
</dbReference>